<proteinExistence type="predicted"/>
<gene>
    <name evidence="2" type="ORF">KQX54_003663</name>
</gene>
<keyword evidence="3" id="KW-1185">Reference proteome</keyword>
<name>A0AAV7J1I8_COTGL</name>
<dbReference type="Proteomes" id="UP000826195">
    <property type="component" value="Unassembled WGS sequence"/>
</dbReference>
<accession>A0AAV7J1I8</accession>
<organism evidence="2 3">
    <name type="scientific">Cotesia glomerata</name>
    <name type="common">Lepidopteran parasitic wasp</name>
    <name type="synonym">Apanteles glomeratus</name>
    <dbReference type="NCBI Taxonomy" id="32391"/>
    <lineage>
        <taxon>Eukaryota</taxon>
        <taxon>Metazoa</taxon>
        <taxon>Ecdysozoa</taxon>
        <taxon>Arthropoda</taxon>
        <taxon>Hexapoda</taxon>
        <taxon>Insecta</taxon>
        <taxon>Pterygota</taxon>
        <taxon>Neoptera</taxon>
        <taxon>Endopterygota</taxon>
        <taxon>Hymenoptera</taxon>
        <taxon>Apocrita</taxon>
        <taxon>Ichneumonoidea</taxon>
        <taxon>Braconidae</taxon>
        <taxon>Microgastrinae</taxon>
        <taxon>Cotesia</taxon>
    </lineage>
</organism>
<reference evidence="2 3" key="1">
    <citation type="journal article" date="2021" name="J. Hered.">
        <title>A chromosome-level genome assembly of the parasitoid wasp, Cotesia glomerata (Hymenoptera: Braconidae).</title>
        <authorList>
            <person name="Pinto B.J."/>
            <person name="Weis J.J."/>
            <person name="Gamble T."/>
            <person name="Ode P.J."/>
            <person name="Paul R."/>
            <person name="Zaspel J.M."/>
        </authorList>
    </citation>
    <scope>NUCLEOTIDE SEQUENCE [LARGE SCALE GENOMIC DNA]</scope>
    <source>
        <strain evidence="2">CgM1</strain>
    </source>
</reference>
<dbReference type="EMBL" id="JAHXZJ010000002">
    <property type="protein sequence ID" value="KAH0563645.1"/>
    <property type="molecule type" value="Genomic_DNA"/>
</dbReference>
<sequence>MYVSALKHSPSKRKSISRPLRSIEGELDITVVSATGNTSKHTTSPSILVNPILTEEKSTTGDSMNILNELPVATSTPINLPTTITTSDGQATLPSLAITSTVRASYPAVLKGRSGASPPIPNLTPSGKTPPPVPPRGTRKKVENHRGGNISSSSSTSGRGDVNIASRLHDHKEINGIQEKIDQKTFPSLLHALYSCI</sequence>
<evidence type="ECO:0000313" key="3">
    <source>
        <dbReference type="Proteomes" id="UP000826195"/>
    </source>
</evidence>
<evidence type="ECO:0000313" key="2">
    <source>
        <dbReference type="EMBL" id="KAH0563645.1"/>
    </source>
</evidence>
<comment type="caution">
    <text evidence="2">The sequence shown here is derived from an EMBL/GenBank/DDBJ whole genome shotgun (WGS) entry which is preliminary data.</text>
</comment>
<protein>
    <submittedName>
        <fullName evidence="2">Uncharacterized protein</fullName>
    </submittedName>
</protein>
<dbReference type="AlphaFoldDB" id="A0AAV7J1I8"/>
<feature type="region of interest" description="Disordered" evidence="1">
    <location>
        <begin position="112"/>
        <end position="162"/>
    </location>
</feature>
<evidence type="ECO:0000256" key="1">
    <source>
        <dbReference type="SAM" id="MobiDB-lite"/>
    </source>
</evidence>
<feature type="compositionally biased region" description="Pro residues" evidence="1">
    <location>
        <begin position="118"/>
        <end position="135"/>
    </location>
</feature>